<dbReference type="EMBL" id="RKRK01000006">
    <property type="protein sequence ID" value="RPF54785.1"/>
    <property type="molecule type" value="Genomic_DNA"/>
</dbReference>
<dbReference type="InterPro" id="IPR010024">
    <property type="entry name" value="CHP16711"/>
</dbReference>
<gene>
    <name evidence="2" type="ORF">EDD62_1746</name>
</gene>
<proteinExistence type="predicted"/>
<dbReference type="InterPro" id="IPR023385">
    <property type="entry name" value="YopX-like_C"/>
</dbReference>
<dbReference type="SUPFAM" id="SSF159006">
    <property type="entry name" value="YopX-like"/>
    <property type="match status" value="1"/>
</dbReference>
<evidence type="ECO:0000313" key="3">
    <source>
        <dbReference type="Proteomes" id="UP000277108"/>
    </source>
</evidence>
<feature type="domain" description="YopX protein" evidence="1">
    <location>
        <begin position="4"/>
        <end position="123"/>
    </location>
</feature>
<accession>A0A3N5C8J0</accession>
<dbReference type="AlphaFoldDB" id="A0A3N5C8J0"/>
<dbReference type="NCBIfam" id="TIGR01671">
    <property type="entry name" value="phage_TIGR01671"/>
    <property type="match status" value="1"/>
</dbReference>
<dbReference type="OrthoDB" id="1809393at2"/>
<evidence type="ECO:0000313" key="2">
    <source>
        <dbReference type="EMBL" id="RPF54785.1"/>
    </source>
</evidence>
<dbReference type="Pfam" id="PF09643">
    <property type="entry name" value="YopX"/>
    <property type="match status" value="1"/>
</dbReference>
<dbReference type="InterPro" id="IPR019096">
    <property type="entry name" value="YopX_protein"/>
</dbReference>
<sequence length="128" mass="14994">MIPKFRAWDKEYEDMHDVYCIDFHNKAVKTLDPMVGHCFWTTMQGKILMQSTGLTDRNGREIFEGDIIKATYHTVNDKGTEIEIVKVLGSVYFNYGAYYVDGYYFKELNNLEVIGNIFENPELREDTE</sequence>
<organism evidence="2 3">
    <name type="scientific">Abyssicoccus albus</name>
    <dbReference type="NCBI Taxonomy" id="1817405"/>
    <lineage>
        <taxon>Bacteria</taxon>
        <taxon>Bacillati</taxon>
        <taxon>Bacillota</taxon>
        <taxon>Bacilli</taxon>
        <taxon>Bacillales</taxon>
        <taxon>Abyssicoccaceae</taxon>
    </lineage>
</organism>
<protein>
    <submittedName>
        <fullName evidence="2">Putative phage protein (TIGR01671 family)</fullName>
    </submittedName>
</protein>
<dbReference type="Proteomes" id="UP000277108">
    <property type="component" value="Unassembled WGS sequence"/>
</dbReference>
<comment type="caution">
    <text evidence="2">The sequence shown here is derived from an EMBL/GenBank/DDBJ whole genome shotgun (WGS) entry which is preliminary data.</text>
</comment>
<reference evidence="2 3" key="1">
    <citation type="submission" date="2018-11" db="EMBL/GenBank/DDBJ databases">
        <title>Genomic Encyclopedia of Type Strains, Phase IV (KMG-IV): sequencing the most valuable type-strain genomes for metagenomic binning, comparative biology and taxonomic classification.</title>
        <authorList>
            <person name="Goeker M."/>
        </authorList>
    </citation>
    <scope>NUCLEOTIDE SEQUENCE [LARGE SCALE GENOMIC DNA]</scope>
    <source>
        <strain evidence="2 3">DSM 29158</strain>
    </source>
</reference>
<dbReference type="RefSeq" id="WP_123808691.1">
    <property type="nucleotide sequence ID" value="NZ_RKRK01000006.1"/>
</dbReference>
<keyword evidence="3" id="KW-1185">Reference proteome</keyword>
<name>A0A3N5C8J0_9BACL</name>
<evidence type="ECO:0000259" key="1">
    <source>
        <dbReference type="Pfam" id="PF09643"/>
    </source>
</evidence>
<dbReference type="Gene3D" id="2.30.30.290">
    <property type="entry name" value="YopX-like domains"/>
    <property type="match status" value="1"/>
</dbReference>